<comment type="caution">
    <text evidence="2">The sequence shown here is derived from an EMBL/GenBank/DDBJ whole genome shotgun (WGS) entry which is preliminary data.</text>
</comment>
<dbReference type="CDD" id="cd00332">
    <property type="entry name" value="PAL-HAL"/>
    <property type="match status" value="1"/>
</dbReference>
<dbReference type="RefSeq" id="WP_211465515.1">
    <property type="nucleotide sequence ID" value="NZ_JAGSXH010000013.1"/>
</dbReference>
<dbReference type="Proteomes" id="UP000677913">
    <property type="component" value="Unassembled WGS sequence"/>
</dbReference>
<dbReference type="SUPFAM" id="SSF48557">
    <property type="entry name" value="L-aspartase-like"/>
    <property type="match status" value="1"/>
</dbReference>
<name>A0A8J7WI69_9ACTN</name>
<gene>
    <name evidence="2" type="ORF">KGA66_06235</name>
</gene>
<evidence type="ECO:0000313" key="2">
    <source>
        <dbReference type="EMBL" id="MBS2962636.1"/>
    </source>
</evidence>
<dbReference type="EMBL" id="JAGSXH010000013">
    <property type="protein sequence ID" value="MBS2962636.1"/>
    <property type="molecule type" value="Genomic_DNA"/>
</dbReference>
<dbReference type="PANTHER" id="PTHR10362">
    <property type="entry name" value="HISTIDINE AMMONIA-LYASE"/>
    <property type="match status" value="1"/>
</dbReference>
<dbReference type="Gene3D" id="1.10.275.10">
    <property type="entry name" value="Fumarase/aspartase (N-terminal domain)"/>
    <property type="match status" value="1"/>
</dbReference>
<proteinExistence type="predicted"/>
<organism evidence="2 3">
    <name type="scientific">Actinocrinis puniceicyclus</name>
    <dbReference type="NCBI Taxonomy" id="977794"/>
    <lineage>
        <taxon>Bacteria</taxon>
        <taxon>Bacillati</taxon>
        <taxon>Actinomycetota</taxon>
        <taxon>Actinomycetes</taxon>
        <taxon>Catenulisporales</taxon>
        <taxon>Actinospicaceae</taxon>
        <taxon>Actinocrinis</taxon>
    </lineage>
</organism>
<dbReference type="Gene3D" id="1.20.200.10">
    <property type="entry name" value="Fumarase/aspartase (Central domain)"/>
    <property type="match status" value="1"/>
</dbReference>
<sequence length="512" mass="53410">MEHIELTGQSLTPEQVVLLARGEARAQIAPRALTRAAAAAAAAERIAARRPVYGRTTGVGANRTQRVADGDLEHGVRLLRSHAGGIGRPIEAEATRAMLAVRANQLLAGGAGLRAQIIEAIVQALDAGALPEIREYGGLGTADLTALAELGLTLIGEAPWRADTDPTAARSTDRQPAAPAAVTITSGDALALMSSSALTIGRSCLAWHEASRWISSAHAVAALSVFALDGSTEPFDEAVHQRRPHPGLMRSARIVRALLAGQSVKAARIQDPFALRCIPQVHGAALEALESTERVLRVEVNVASENPLFVTGPEGGAEAGGEADEAVFHHGGFHQALLTQSLDALNLALLSTGQLSLARLDLMFHPEFTGLRPFLADGEPASSGVMILENAAHDALSELRNAAMPAGLGHATLSRGVEDHSPFTSQSARQTARAAEALRLILATELVGALRTLRLRGLKPSPGTPLAQLYAIVELLDARTADRSTTPDVLQAVALLPSLAAAVPSDPPGQMA</sequence>
<reference evidence="2" key="1">
    <citation type="submission" date="2021-04" db="EMBL/GenBank/DDBJ databases">
        <title>Genome based classification of Actinospica acidithermotolerans sp. nov., an actinobacterium isolated from an Indonesian hot spring.</title>
        <authorList>
            <person name="Kusuma A.B."/>
            <person name="Putra K.E."/>
            <person name="Nafisah S."/>
            <person name="Loh J."/>
            <person name="Nouioui I."/>
            <person name="Goodfellow M."/>
        </authorList>
    </citation>
    <scope>NUCLEOTIDE SEQUENCE</scope>
    <source>
        <strain evidence="2">DSM 45618</strain>
    </source>
</reference>
<keyword evidence="3" id="KW-1185">Reference proteome</keyword>
<dbReference type="InterPro" id="IPR024083">
    <property type="entry name" value="Fumarase/histidase_N"/>
</dbReference>
<evidence type="ECO:0000313" key="3">
    <source>
        <dbReference type="Proteomes" id="UP000677913"/>
    </source>
</evidence>
<dbReference type="Pfam" id="PF00221">
    <property type="entry name" value="Lyase_aromatic"/>
    <property type="match status" value="1"/>
</dbReference>
<dbReference type="GO" id="GO:0016841">
    <property type="term" value="F:ammonia-lyase activity"/>
    <property type="evidence" value="ECO:0007669"/>
    <property type="project" value="UniProtKB-ARBA"/>
</dbReference>
<dbReference type="InterPro" id="IPR001106">
    <property type="entry name" value="Aromatic_Lyase"/>
</dbReference>
<dbReference type="InterPro" id="IPR008948">
    <property type="entry name" value="L-Aspartase-like"/>
</dbReference>
<evidence type="ECO:0000256" key="1">
    <source>
        <dbReference type="ARBA" id="ARBA00023239"/>
    </source>
</evidence>
<dbReference type="AlphaFoldDB" id="A0A8J7WI69"/>
<protein>
    <submittedName>
        <fullName evidence="2">Aromatic amino acid lyase</fullName>
    </submittedName>
</protein>
<accession>A0A8J7WI69</accession>
<keyword evidence="1 2" id="KW-0456">Lyase</keyword>